<sequence>MSDLPTGTLKLTNQELRRLVIVKQHLSAAEKPTMLDTIRDIGCLQLDPISAVERSHMLVLWSRIGPYDEADLNKLIYEDRALFEYWAHVASIVPTQDYPLHQYRMERYPRRWYAQFKAWWDEVEAGDPPLSQYVLATLRENGPMNTKDFEDKTVGFGPSSGWTSGRNINRMMDMLWAQGKVMVTKRRGKQRYWDLAERCLPEWAPRETRTDDEHTYLAAQRAIKSLGAATARQINLHFVRDRYPNLQANLDRLVTDERLIPVEIEGQKGNWYMHTDDLPVLENIRSGGFQPRTTLLSPFDNLICDRDRTEQLWNFYFRIEIYVPKDKREFGYYVLPILYGDDLIGRIDPKFDRKSKTLHVYNIYAEDDAPDSDEVVDSIFSSIQSLARFLGANQIVVENVPQKWAKLRQNLA</sequence>
<dbReference type="Pfam" id="PF06224">
    <property type="entry name" value="AlkZ-like"/>
    <property type="match status" value="1"/>
</dbReference>
<evidence type="ECO:0000313" key="1">
    <source>
        <dbReference type="EMBL" id="QPC82427.1"/>
    </source>
</evidence>
<dbReference type="AlphaFoldDB" id="A0A7S8E8Q8"/>
<proteinExistence type="predicted"/>
<reference evidence="1 2" key="1">
    <citation type="submission" date="2020-02" db="EMBL/GenBank/DDBJ databases">
        <authorList>
            <person name="Zheng R.K."/>
            <person name="Sun C.M."/>
        </authorList>
    </citation>
    <scope>NUCLEOTIDE SEQUENCE [LARGE SCALE GENOMIC DNA]</scope>
    <source>
        <strain evidence="2">rifampicinis</strain>
    </source>
</reference>
<dbReference type="KEGG" id="pmet:G4Y79_22525"/>
<dbReference type="PANTHER" id="PTHR30528:SF0">
    <property type="entry name" value="CYTOPLASMIC PROTEIN"/>
    <property type="match status" value="1"/>
</dbReference>
<keyword evidence="2" id="KW-1185">Reference proteome</keyword>
<dbReference type="PANTHER" id="PTHR30528">
    <property type="entry name" value="CYTOPLASMIC PROTEIN"/>
    <property type="match status" value="1"/>
</dbReference>
<dbReference type="InterPro" id="IPR009351">
    <property type="entry name" value="AlkZ-like"/>
</dbReference>
<dbReference type="Proteomes" id="UP000594468">
    <property type="component" value="Chromosome"/>
</dbReference>
<organism evidence="1 2">
    <name type="scientific">Phototrophicus methaneseepsis</name>
    <dbReference type="NCBI Taxonomy" id="2710758"/>
    <lineage>
        <taxon>Bacteria</taxon>
        <taxon>Bacillati</taxon>
        <taxon>Chloroflexota</taxon>
        <taxon>Candidatus Thermofontia</taxon>
        <taxon>Phototrophicales</taxon>
        <taxon>Phototrophicaceae</taxon>
        <taxon>Phototrophicus</taxon>
    </lineage>
</organism>
<accession>A0A7S8E8Q8</accession>
<evidence type="ECO:0000313" key="2">
    <source>
        <dbReference type="Proteomes" id="UP000594468"/>
    </source>
</evidence>
<gene>
    <name evidence="1" type="ORF">G4Y79_22525</name>
</gene>
<dbReference type="EMBL" id="CP062983">
    <property type="protein sequence ID" value="QPC82427.1"/>
    <property type="molecule type" value="Genomic_DNA"/>
</dbReference>
<protein>
    <submittedName>
        <fullName evidence="1">YcaQ family DNA glycosylase</fullName>
    </submittedName>
</protein>
<dbReference type="RefSeq" id="WP_195170496.1">
    <property type="nucleotide sequence ID" value="NZ_CP062983.1"/>
</dbReference>
<name>A0A7S8E8Q8_9CHLR</name>